<accession>A0ABT1VSJ7</accession>
<comment type="caution">
    <text evidence="2">The sequence shown here is derived from an EMBL/GenBank/DDBJ whole genome shotgun (WGS) entry which is preliminary data.</text>
</comment>
<organism evidence="2 3">
    <name type="scientific">Rhizosaccharibacter radicis</name>
    <dbReference type="NCBI Taxonomy" id="2782605"/>
    <lineage>
        <taxon>Bacteria</taxon>
        <taxon>Pseudomonadati</taxon>
        <taxon>Pseudomonadota</taxon>
        <taxon>Alphaproteobacteria</taxon>
        <taxon>Acetobacterales</taxon>
        <taxon>Acetobacteraceae</taxon>
        <taxon>Rhizosaccharibacter</taxon>
    </lineage>
</organism>
<evidence type="ECO:0000313" key="3">
    <source>
        <dbReference type="Proteomes" id="UP001524547"/>
    </source>
</evidence>
<protein>
    <submittedName>
        <fullName evidence="2">Zinc-binding alcohol dehydrogenase family protein</fullName>
    </submittedName>
</protein>
<dbReference type="InterPro" id="IPR036291">
    <property type="entry name" value="NAD(P)-bd_dom_sf"/>
</dbReference>
<reference evidence="2 3" key="1">
    <citation type="submission" date="2022-06" db="EMBL/GenBank/DDBJ databases">
        <title>Rhizosaccharibacter gen. nov. sp. nov. KSS12, endophytic bacteria isolated from sugarcane.</title>
        <authorList>
            <person name="Pitiwittayakul N."/>
        </authorList>
    </citation>
    <scope>NUCLEOTIDE SEQUENCE [LARGE SCALE GENOMIC DNA]</scope>
    <source>
        <strain evidence="2 3">KSS12</strain>
    </source>
</reference>
<dbReference type="InterPro" id="IPR020843">
    <property type="entry name" value="ER"/>
</dbReference>
<keyword evidence="3" id="KW-1185">Reference proteome</keyword>
<dbReference type="SUPFAM" id="SSF51735">
    <property type="entry name" value="NAD(P)-binding Rossmann-fold domains"/>
    <property type="match status" value="1"/>
</dbReference>
<dbReference type="SMART" id="SM00829">
    <property type="entry name" value="PKS_ER"/>
    <property type="match status" value="1"/>
</dbReference>
<dbReference type="InterPro" id="IPR011032">
    <property type="entry name" value="GroES-like_sf"/>
</dbReference>
<evidence type="ECO:0000259" key="1">
    <source>
        <dbReference type="SMART" id="SM00829"/>
    </source>
</evidence>
<gene>
    <name evidence="2" type="ORF">NFI88_00515</name>
</gene>
<feature type="domain" description="Enoyl reductase (ER)" evidence="1">
    <location>
        <begin position="10"/>
        <end position="312"/>
    </location>
</feature>
<evidence type="ECO:0000313" key="2">
    <source>
        <dbReference type="EMBL" id="MCQ8239321.1"/>
    </source>
</evidence>
<sequence length="314" mass="32134">MKAAIVHAAGEPPRLGEFTDPVASGGTGIVRVAAASMSHLTFNRAAGTHYSSAGRFPFVPGVDGVGRLPDGRRVFFVLPEAPFGSMAERALVRAAHCVPVPDALDDVAAAALVNPAMSSWGALTERARLRPGETVLVNGATGMSGRLAVRIARHMGAGRVVATGRNRTVLDALDADIAIPLDGDEAAQADRFREAFAAGVDVVLDYLWGPSAAQLLRAAARSLGGDRPLRMVQIGAATGDTLPLSAALLRSAPIALMGSGLGSITDERLIGVIGALLAAAPAAGLVIPAAPVPLDGVEGAWSVQKDGRRVVFVP</sequence>
<dbReference type="RefSeq" id="WP_422918068.1">
    <property type="nucleotide sequence ID" value="NZ_JAMZEJ010000001.1"/>
</dbReference>
<dbReference type="Gene3D" id="3.40.50.720">
    <property type="entry name" value="NAD(P)-binding Rossmann-like Domain"/>
    <property type="match status" value="1"/>
</dbReference>
<proteinExistence type="predicted"/>
<dbReference type="EMBL" id="JAMZEJ010000001">
    <property type="protein sequence ID" value="MCQ8239321.1"/>
    <property type="molecule type" value="Genomic_DNA"/>
</dbReference>
<dbReference type="SUPFAM" id="SSF50129">
    <property type="entry name" value="GroES-like"/>
    <property type="match status" value="1"/>
</dbReference>
<dbReference type="PANTHER" id="PTHR43677:SF11">
    <property type="entry name" value="ZINC-CONTAINING ALCOHOL DEHYDROGENASE"/>
    <property type="match status" value="1"/>
</dbReference>
<dbReference type="Proteomes" id="UP001524547">
    <property type="component" value="Unassembled WGS sequence"/>
</dbReference>
<dbReference type="Gene3D" id="3.90.180.10">
    <property type="entry name" value="Medium-chain alcohol dehydrogenases, catalytic domain"/>
    <property type="match status" value="1"/>
</dbReference>
<name>A0ABT1VSJ7_9PROT</name>
<dbReference type="InterPro" id="IPR051397">
    <property type="entry name" value="Zn-ADH-like_protein"/>
</dbReference>
<dbReference type="PANTHER" id="PTHR43677">
    <property type="entry name" value="SHORT-CHAIN DEHYDROGENASE/REDUCTASE"/>
    <property type="match status" value="1"/>
</dbReference>